<reference evidence="3" key="2">
    <citation type="submission" date="2010-04" db="EMBL/GenBank/DDBJ databases">
        <authorList>
            <person name="Buell R."/>
            <person name="Hamilton J."/>
            <person name="Hostetler J."/>
        </authorList>
    </citation>
    <scope>NUCLEOTIDE SEQUENCE [LARGE SCALE GENOMIC DNA]</scope>
    <source>
        <strain evidence="3">DAOM:BR144</strain>
    </source>
</reference>
<evidence type="ECO:0000256" key="1">
    <source>
        <dbReference type="SAM" id="Phobius"/>
    </source>
</evidence>
<dbReference type="eggNOG" id="ENOG502RKUH">
    <property type="taxonomic scope" value="Eukaryota"/>
</dbReference>
<dbReference type="EMBL" id="GL376617">
    <property type="status" value="NOT_ANNOTATED_CDS"/>
    <property type="molecule type" value="Genomic_DNA"/>
</dbReference>
<sequence>SVHRLASARTGALTHDASHATARSVYSNAARNRDVLRHASARHVAAPLRWSSSKATPLGLKDGANDLGISPTMKMIAGYITVSMTAMVVIARYKDRDEVEEENARVFNMAKRAVVKDRRFFEAIGYPKEFEQIKSEGEDVDQQQQLNSFTEGSFRVVGDKGTAIVTYKQGLLSASNEEDSDAQDSSLVTFDVLHVRLEDGSEFSALDSYLKNESVATQQKSQSLGKKLFVPVIGGVIIGGISSFFVIRILRNRPFYVHKLVLDHVNNNEIARTLLGHPIKSNRKDYVGTLTNDTANYTISCRGPKGDGTLIVKAFKNEKDAGREENETGPLEIMTTPGTAWKFSTLVLSVKRNGSQRAKNSKTINLLAGGNSTPTN</sequence>
<reference evidence="3" key="1">
    <citation type="journal article" date="2010" name="Genome Biol.">
        <title>Genome sequence of the necrotrophic plant pathogen Pythium ultimum reveals original pathogenicity mechanisms and effector repertoire.</title>
        <authorList>
            <person name="Levesque C.A."/>
            <person name="Brouwer H."/>
            <person name="Cano L."/>
            <person name="Hamilton J.P."/>
            <person name="Holt C."/>
            <person name="Huitema E."/>
            <person name="Raffaele S."/>
            <person name="Robideau G.P."/>
            <person name="Thines M."/>
            <person name="Win J."/>
            <person name="Zerillo M.M."/>
            <person name="Beakes G.W."/>
            <person name="Boore J.L."/>
            <person name="Busam D."/>
            <person name="Dumas B."/>
            <person name="Ferriera S."/>
            <person name="Fuerstenberg S.I."/>
            <person name="Gachon C.M."/>
            <person name="Gaulin E."/>
            <person name="Govers F."/>
            <person name="Grenville-Briggs L."/>
            <person name="Horner N."/>
            <person name="Hostetler J."/>
            <person name="Jiang R.H."/>
            <person name="Johnson J."/>
            <person name="Krajaejun T."/>
            <person name="Lin H."/>
            <person name="Meijer H.J."/>
            <person name="Moore B."/>
            <person name="Morris P."/>
            <person name="Phuntmart V."/>
            <person name="Puiu D."/>
            <person name="Shetty J."/>
            <person name="Stajich J.E."/>
            <person name="Tripathy S."/>
            <person name="Wawra S."/>
            <person name="van West P."/>
            <person name="Whitty B.R."/>
            <person name="Coutinho P.M."/>
            <person name="Henrissat B."/>
            <person name="Martin F."/>
            <person name="Thomas P.D."/>
            <person name="Tyler B.M."/>
            <person name="De Vries R.P."/>
            <person name="Kamoun S."/>
            <person name="Yandell M."/>
            <person name="Tisserat N."/>
            <person name="Buell C.R."/>
        </authorList>
    </citation>
    <scope>NUCLEOTIDE SEQUENCE</scope>
    <source>
        <strain evidence="3">DAOM:BR144</strain>
    </source>
</reference>
<dbReference type="EnsemblProtists" id="PYU1_T007832">
    <property type="protein sequence ID" value="PYU1_T007832"/>
    <property type="gene ID" value="PYU1_G007816"/>
</dbReference>
<dbReference type="AlphaFoldDB" id="K3WS88"/>
<dbReference type="OMA" id="HYRQNLH"/>
<name>K3WS88_GLOUD</name>
<dbReference type="HOGENOM" id="CLU_051112_0_0_1"/>
<protein>
    <submittedName>
        <fullName evidence="2">Uncharacterized protein</fullName>
    </submittedName>
</protein>
<organism evidence="2 3">
    <name type="scientific">Globisporangium ultimum (strain ATCC 200006 / CBS 805.95 / DAOM BR144)</name>
    <name type="common">Pythium ultimum</name>
    <dbReference type="NCBI Taxonomy" id="431595"/>
    <lineage>
        <taxon>Eukaryota</taxon>
        <taxon>Sar</taxon>
        <taxon>Stramenopiles</taxon>
        <taxon>Oomycota</taxon>
        <taxon>Peronosporomycetes</taxon>
        <taxon>Pythiales</taxon>
        <taxon>Pythiaceae</taxon>
        <taxon>Globisporangium</taxon>
    </lineage>
</organism>
<proteinExistence type="predicted"/>
<feature type="transmembrane region" description="Helical" evidence="1">
    <location>
        <begin position="228"/>
        <end position="250"/>
    </location>
</feature>
<dbReference type="Proteomes" id="UP000019132">
    <property type="component" value="Unassembled WGS sequence"/>
</dbReference>
<keyword evidence="1" id="KW-0812">Transmembrane</keyword>
<dbReference type="VEuPathDB" id="FungiDB:PYU1_G007816"/>
<dbReference type="InParanoid" id="K3WS88"/>
<keyword evidence="3" id="KW-1185">Reference proteome</keyword>
<evidence type="ECO:0000313" key="3">
    <source>
        <dbReference type="Proteomes" id="UP000019132"/>
    </source>
</evidence>
<keyword evidence="1" id="KW-0472">Membrane</keyword>
<reference evidence="2" key="3">
    <citation type="submission" date="2015-02" db="UniProtKB">
        <authorList>
            <consortium name="EnsemblProtists"/>
        </authorList>
    </citation>
    <scope>IDENTIFICATION</scope>
    <source>
        <strain evidence="2">DAOM BR144</strain>
    </source>
</reference>
<accession>K3WS88</accession>
<evidence type="ECO:0000313" key="2">
    <source>
        <dbReference type="EnsemblProtists" id="PYU1_T007832"/>
    </source>
</evidence>
<keyword evidence="1" id="KW-1133">Transmembrane helix</keyword>